<dbReference type="InParanoid" id="L0HET4"/>
<dbReference type="AlphaFoldDB" id="L0HET4"/>
<sequence length="120" mass="13214">MTDPREELTSSDKKREELIGKVLATNDLLQYQDGTVASRMIVFKKAGTITLFAFDAGEGLSEHSAPYDAILTVTDGEADVTIEGKPFTVRAGEMIILPANKPHGVQAKKRFKMTLTMIRE</sequence>
<proteinExistence type="predicted"/>
<keyword evidence="3" id="KW-1185">Reference proteome</keyword>
<dbReference type="RefSeq" id="WP_015285249.1">
    <property type="nucleotide sequence ID" value="NC_019943.1"/>
</dbReference>
<evidence type="ECO:0000313" key="3">
    <source>
        <dbReference type="Proteomes" id="UP000010824"/>
    </source>
</evidence>
<dbReference type="InterPro" id="IPR013096">
    <property type="entry name" value="Cupin_2"/>
</dbReference>
<dbReference type="GeneID" id="14310556"/>
<organism evidence="2 3">
    <name type="scientific">Methanoregula formicica (strain DSM 22288 / NBRC 105244 / SMSP)</name>
    <dbReference type="NCBI Taxonomy" id="593750"/>
    <lineage>
        <taxon>Archaea</taxon>
        <taxon>Methanobacteriati</taxon>
        <taxon>Methanobacteriota</taxon>
        <taxon>Stenosarchaea group</taxon>
        <taxon>Methanomicrobia</taxon>
        <taxon>Methanomicrobiales</taxon>
        <taxon>Methanoregulaceae</taxon>
        <taxon>Methanoregula</taxon>
    </lineage>
</organism>
<dbReference type="KEGG" id="mfo:Metfor_1243"/>
<accession>L0HET4</accession>
<dbReference type="Proteomes" id="UP000010824">
    <property type="component" value="Chromosome"/>
</dbReference>
<dbReference type="STRING" id="593750.Metfor_1243"/>
<reference evidence="3" key="1">
    <citation type="submission" date="2011-12" db="EMBL/GenBank/DDBJ databases">
        <title>Complete sequence of Methanoregula formicicum SMSP.</title>
        <authorList>
            <person name="Lucas S."/>
            <person name="Han J."/>
            <person name="Lapidus A."/>
            <person name="Cheng J.-F."/>
            <person name="Goodwin L."/>
            <person name="Pitluck S."/>
            <person name="Peters L."/>
            <person name="Ovchinnikova G."/>
            <person name="Teshima H."/>
            <person name="Detter J.C."/>
            <person name="Han C."/>
            <person name="Tapia R."/>
            <person name="Land M."/>
            <person name="Hauser L."/>
            <person name="Kyrpides N."/>
            <person name="Ivanova N."/>
            <person name="Pagani I."/>
            <person name="Imachi H."/>
            <person name="Tamaki H."/>
            <person name="Sekiguchi Y."/>
            <person name="Kamagata Y."/>
            <person name="Cadillo-Quiroz H."/>
            <person name="Zinder S."/>
            <person name="Liu W.-T."/>
            <person name="Woyke T."/>
        </authorList>
    </citation>
    <scope>NUCLEOTIDE SEQUENCE [LARGE SCALE GENOMIC DNA]</scope>
    <source>
        <strain evidence="3">DSM 22288 / NBRC 105244 / SMSP</strain>
    </source>
</reference>
<dbReference type="Gene3D" id="2.60.120.10">
    <property type="entry name" value="Jelly Rolls"/>
    <property type="match status" value="1"/>
</dbReference>
<gene>
    <name evidence="2" type="ordered locus">Metfor_1243</name>
</gene>
<name>L0HET4_METFS</name>
<dbReference type="eggNOG" id="arCOG03004">
    <property type="taxonomic scope" value="Archaea"/>
</dbReference>
<dbReference type="InterPro" id="IPR014710">
    <property type="entry name" value="RmlC-like_jellyroll"/>
</dbReference>
<dbReference type="EMBL" id="CP003167">
    <property type="protein sequence ID" value="AGB02286.1"/>
    <property type="molecule type" value="Genomic_DNA"/>
</dbReference>
<dbReference type="CDD" id="cd02230">
    <property type="entry name" value="cupin_HP0902-like"/>
    <property type="match status" value="1"/>
</dbReference>
<dbReference type="PANTHER" id="PTHR37694">
    <property type="entry name" value="SLR8022 PROTEIN"/>
    <property type="match status" value="1"/>
</dbReference>
<dbReference type="Pfam" id="PF07883">
    <property type="entry name" value="Cupin_2"/>
    <property type="match status" value="1"/>
</dbReference>
<evidence type="ECO:0000313" key="2">
    <source>
        <dbReference type="EMBL" id="AGB02286.1"/>
    </source>
</evidence>
<dbReference type="SUPFAM" id="SSF51182">
    <property type="entry name" value="RmlC-like cupins"/>
    <property type="match status" value="1"/>
</dbReference>
<protein>
    <recommendedName>
        <fullName evidence="1">Cupin type-2 domain-containing protein</fullName>
    </recommendedName>
</protein>
<dbReference type="HOGENOM" id="CLU_141446_2_0_2"/>
<feature type="domain" description="Cupin type-2" evidence="1">
    <location>
        <begin position="51"/>
        <end position="115"/>
    </location>
</feature>
<dbReference type="OrthoDB" id="41394at2157"/>
<dbReference type="PANTHER" id="PTHR37694:SF1">
    <property type="entry name" value="SLR8022 PROTEIN"/>
    <property type="match status" value="1"/>
</dbReference>
<evidence type="ECO:0000259" key="1">
    <source>
        <dbReference type="Pfam" id="PF07883"/>
    </source>
</evidence>
<reference evidence="2 3" key="2">
    <citation type="journal article" date="2014" name="Genome Announc.">
        <title>Complete Genome Sequence of Methanoregula formicica SMSPT, a Mesophilic Hydrogenotrophic Methanogen Isolated from a Methanogenic Upflow Anaerobic Sludge Blanket Reactor.</title>
        <authorList>
            <person name="Yamamoto K."/>
            <person name="Tamaki H."/>
            <person name="Cadillo-Quiroz H."/>
            <person name="Imachi H."/>
            <person name="Kyrpides N."/>
            <person name="Woyke T."/>
            <person name="Goodwin L."/>
            <person name="Zinder S.H."/>
            <person name="Kamagata Y."/>
            <person name="Liu W.T."/>
        </authorList>
    </citation>
    <scope>NUCLEOTIDE SEQUENCE [LARGE SCALE GENOMIC DNA]</scope>
    <source>
        <strain evidence="3">DSM 22288 / NBRC 105244 / SMSP</strain>
    </source>
</reference>
<dbReference type="InterPro" id="IPR011051">
    <property type="entry name" value="RmlC_Cupin_sf"/>
</dbReference>